<dbReference type="Proteomes" id="UP000236630">
    <property type="component" value="Unassembled WGS sequence"/>
</dbReference>
<dbReference type="AlphaFoldDB" id="A0A2H5QGP3"/>
<evidence type="ECO:0000313" key="2">
    <source>
        <dbReference type="Proteomes" id="UP000236630"/>
    </source>
</evidence>
<accession>A0A2H5QGP3</accession>
<name>A0A2H5QGP3_CITUN</name>
<protein>
    <submittedName>
        <fullName evidence="1">Uncharacterized protein</fullName>
    </submittedName>
</protein>
<keyword evidence="2" id="KW-1185">Reference proteome</keyword>
<comment type="caution">
    <text evidence="1">The sequence shown here is derived from an EMBL/GenBank/DDBJ whole genome shotgun (WGS) entry which is preliminary data.</text>
</comment>
<proteinExistence type="predicted"/>
<organism evidence="1 2">
    <name type="scientific">Citrus unshiu</name>
    <name type="common">Satsuma mandarin</name>
    <name type="synonym">Citrus nobilis var. unshiu</name>
    <dbReference type="NCBI Taxonomy" id="55188"/>
    <lineage>
        <taxon>Eukaryota</taxon>
        <taxon>Viridiplantae</taxon>
        <taxon>Streptophyta</taxon>
        <taxon>Embryophyta</taxon>
        <taxon>Tracheophyta</taxon>
        <taxon>Spermatophyta</taxon>
        <taxon>Magnoliopsida</taxon>
        <taxon>eudicotyledons</taxon>
        <taxon>Gunneridae</taxon>
        <taxon>Pentapetalae</taxon>
        <taxon>rosids</taxon>
        <taxon>malvids</taxon>
        <taxon>Sapindales</taxon>
        <taxon>Rutaceae</taxon>
        <taxon>Aurantioideae</taxon>
        <taxon>Citrus</taxon>
    </lineage>
</organism>
<reference evidence="1 2" key="1">
    <citation type="journal article" date="2017" name="Front. Genet.">
        <title>Draft sequencing of the heterozygous diploid genome of Satsuma (Citrus unshiu Marc.) using a hybrid assembly approach.</title>
        <authorList>
            <person name="Shimizu T."/>
            <person name="Tanizawa Y."/>
            <person name="Mochizuki T."/>
            <person name="Nagasaki H."/>
            <person name="Yoshioka T."/>
            <person name="Toyoda A."/>
            <person name="Fujiyama A."/>
            <person name="Kaminuma E."/>
            <person name="Nakamura Y."/>
        </authorList>
    </citation>
    <scope>NUCLEOTIDE SEQUENCE [LARGE SCALE GENOMIC DNA]</scope>
    <source>
        <strain evidence="2">cv. Miyagawa wase</strain>
    </source>
</reference>
<sequence length="29" mass="3326">MITMLESAWSLRSFSQQLTFSNVVDFVTS</sequence>
<dbReference type="EMBL" id="BDQV01000373">
    <property type="protein sequence ID" value="GAY63799.1"/>
    <property type="molecule type" value="Genomic_DNA"/>
</dbReference>
<evidence type="ECO:0000313" key="1">
    <source>
        <dbReference type="EMBL" id="GAY63799.1"/>
    </source>
</evidence>
<gene>
    <name evidence="1" type="ORF">CUMW_228570</name>
</gene>